<dbReference type="OrthoDB" id="2194574at2759"/>
<protein>
    <submittedName>
        <fullName evidence="1">Uncharacterized protein</fullName>
    </submittedName>
</protein>
<evidence type="ECO:0000313" key="1">
    <source>
        <dbReference type="EMBL" id="ORD96237.1"/>
    </source>
</evidence>
<organism evidence="1 2">
    <name type="scientific">Hepatospora eriocheir</name>
    <dbReference type="NCBI Taxonomy" id="1081669"/>
    <lineage>
        <taxon>Eukaryota</taxon>
        <taxon>Fungi</taxon>
        <taxon>Fungi incertae sedis</taxon>
        <taxon>Microsporidia</taxon>
        <taxon>Hepatosporidae</taxon>
        <taxon>Hepatospora</taxon>
    </lineage>
</organism>
<dbReference type="VEuPathDB" id="MicrosporidiaDB:A0H76_793"/>
<proteinExistence type="predicted"/>
<dbReference type="Proteomes" id="UP000192356">
    <property type="component" value="Unassembled WGS sequence"/>
</dbReference>
<dbReference type="EMBL" id="LVKB01000113">
    <property type="protein sequence ID" value="ORD96237.1"/>
    <property type="molecule type" value="Genomic_DNA"/>
</dbReference>
<sequence>MEKEISKIRKKKLVKLEKNINRKSGIDFKESDVVLRRNFLRDKLDKKWIGPYLIVRQFNNGTYLIKSIEDGQETMIHRNDQVKLENSEEETGSKFEWNLTREGGVLPKGMLQFKINNGKTFN</sequence>
<reference evidence="1 2" key="1">
    <citation type="journal article" date="2017" name="Environ. Microbiol.">
        <title>Decay of the glycolytic pathway and adaptation to intranuclear parasitism within Enterocytozoonidae microsporidia.</title>
        <authorList>
            <person name="Wiredu Boakye D."/>
            <person name="Jaroenlak P."/>
            <person name="Prachumwat A."/>
            <person name="Williams T.A."/>
            <person name="Bateman K.S."/>
            <person name="Itsathitphaisarn O."/>
            <person name="Sritunyalucksana K."/>
            <person name="Paszkiewicz K.H."/>
            <person name="Moore K.A."/>
            <person name="Stentiford G.D."/>
            <person name="Williams B.A."/>
        </authorList>
    </citation>
    <scope>NUCLEOTIDE SEQUENCE [LARGE SCALE GENOMIC DNA]</scope>
    <source>
        <strain evidence="1 2">GB1</strain>
    </source>
</reference>
<name>A0A1X0Q904_9MICR</name>
<dbReference type="VEuPathDB" id="MicrosporidiaDB:HERIO_1828"/>
<gene>
    <name evidence="1" type="ORF">HERIO_1828</name>
</gene>
<accession>A0A1X0Q904</accession>
<keyword evidence="2" id="KW-1185">Reference proteome</keyword>
<evidence type="ECO:0000313" key="2">
    <source>
        <dbReference type="Proteomes" id="UP000192356"/>
    </source>
</evidence>
<dbReference type="AlphaFoldDB" id="A0A1X0Q904"/>
<comment type="caution">
    <text evidence="1">The sequence shown here is derived from an EMBL/GenBank/DDBJ whole genome shotgun (WGS) entry which is preliminary data.</text>
</comment>